<organism evidence="2 3">
    <name type="scientific">Actinomyces capricornis</name>
    <dbReference type="NCBI Taxonomy" id="2755559"/>
    <lineage>
        <taxon>Bacteria</taxon>
        <taxon>Bacillati</taxon>
        <taxon>Actinomycetota</taxon>
        <taxon>Actinomycetes</taxon>
        <taxon>Actinomycetales</taxon>
        <taxon>Actinomycetaceae</taxon>
        <taxon>Actinomyces</taxon>
    </lineage>
</organism>
<evidence type="ECO:0000313" key="3">
    <source>
        <dbReference type="Proteomes" id="UP000824496"/>
    </source>
</evidence>
<keyword evidence="3" id="KW-1185">Reference proteome</keyword>
<keyword evidence="1" id="KW-0732">Signal</keyword>
<protein>
    <recommendedName>
        <fullName evidence="4">Peptidase</fullName>
    </recommendedName>
</protein>
<reference evidence="2 3" key="1">
    <citation type="submission" date="2021-08" db="EMBL/GenBank/DDBJ databases">
        <title>Whole genome sequence of novel Actinomyces species strain MAS-1.</title>
        <authorList>
            <person name="Saito M."/>
            <person name="Kuwahara N."/>
            <person name="Takizawa T."/>
            <person name="Gotouda H."/>
            <person name="Ochiai T."/>
        </authorList>
    </citation>
    <scope>NUCLEOTIDE SEQUENCE [LARGE SCALE GENOMIC DNA]</scope>
    <source>
        <strain evidence="2 3">MAS-1</strain>
    </source>
</reference>
<evidence type="ECO:0000313" key="2">
    <source>
        <dbReference type="EMBL" id="BDA65305.1"/>
    </source>
</evidence>
<accession>A0ABN6K6S7</accession>
<proteinExistence type="predicted"/>
<name>A0ABN6K6S7_9ACTO</name>
<feature type="signal peptide" evidence="1">
    <location>
        <begin position="1"/>
        <end position="34"/>
    </location>
</feature>
<dbReference type="EMBL" id="AP025017">
    <property type="protein sequence ID" value="BDA65305.1"/>
    <property type="molecule type" value="Genomic_DNA"/>
</dbReference>
<evidence type="ECO:0000256" key="1">
    <source>
        <dbReference type="SAM" id="SignalP"/>
    </source>
</evidence>
<gene>
    <name evidence="2" type="ORF">MANAM107_21390</name>
</gene>
<feature type="chain" id="PRO_5046612038" description="Peptidase" evidence="1">
    <location>
        <begin position="35"/>
        <end position="517"/>
    </location>
</feature>
<sequence>MRTPPPGAPALRHGIARLLALALAVPLIATALLAAPAQATPTPPATGAMALTGSYDPGGAGCHGHTSAPDCLSWDLVIPSTAVGHQSTEITIEADSAPGQWTWDCRAEDLVAGSSSFYTSHYSGGPIERLASTGLGFYNHLYYSHYGDYAGSVNRVECTPEHLSLTYAVDFATWSQDAYLVLEDIGAIATAPGTGARTYSAAMSITTSQSATPQTLSASAGKPDQADAHATVTTERVAVQDEPWGAGRYAITVRNDSTTALSDFSVSSAVTAGPASLTSLTCDFSALGGEVVTDTTASDGMSLYAGKASIPAGKSATCYLEATGVSGRNTISSSASTKAKEIFPSELQDVRADVEASVQADTSVTVEPANINGLGESPYVRVTYTVDYKNLTDVGTTTSPVTLRPQAPQGLTLSYATADGAYWLRPLDAFMPGADGAITLGGGIPVSGDSTARLRVFAVYRVDTGAVDRAGGWEALSRCDAADPSTGLRATVELAQAGGIQAASHATCTAVTRQTGQ</sequence>
<evidence type="ECO:0008006" key="4">
    <source>
        <dbReference type="Google" id="ProtNLM"/>
    </source>
</evidence>
<dbReference type="Proteomes" id="UP000824496">
    <property type="component" value="Chromosome"/>
</dbReference>
<dbReference type="RefSeq" id="WP_223908189.1">
    <property type="nucleotide sequence ID" value="NZ_AP025017.1"/>
</dbReference>